<dbReference type="RefSeq" id="WP_110480961.1">
    <property type="nucleotide sequence ID" value="NZ_CP024988.1"/>
</dbReference>
<proteinExistence type="predicted"/>
<dbReference type="InterPro" id="IPR012337">
    <property type="entry name" value="RNaseH-like_sf"/>
</dbReference>
<feature type="compositionally biased region" description="Low complexity" evidence="1">
    <location>
        <begin position="10"/>
        <end position="26"/>
    </location>
</feature>
<dbReference type="GO" id="GO:0003676">
    <property type="term" value="F:nucleic acid binding"/>
    <property type="evidence" value="ECO:0007669"/>
    <property type="project" value="InterPro"/>
</dbReference>
<reference evidence="3" key="1">
    <citation type="submission" date="2017-11" db="EMBL/GenBank/DDBJ databases">
        <title>Otitis media/interna in a cat caused by the recently described species Corynebacterium provencense.</title>
        <authorList>
            <person name="Kittl S."/>
            <person name="Brodard I."/>
            <person name="Rychener L."/>
            <person name="Jores J."/>
            <person name="Roosje P."/>
            <person name="Gobeli Brawand S."/>
        </authorList>
    </citation>
    <scope>NUCLEOTIDE SEQUENCE [LARGE SCALE GENOMIC DNA]</scope>
    <source>
        <strain evidence="3">17KM38</strain>
    </source>
</reference>
<dbReference type="InterPro" id="IPR036397">
    <property type="entry name" value="RNaseH_sf"/>
</dbReference>
<sequence length="637" mass="67374">MTSTGPDNETTGNSGTTGASASSSSGRSRRRRRRQVHRRAAPPSTRVLEQADGTRGTGDPARRGDRSPADRPSRDRPTRLPKTFHGDIPDAGAAPFISLTIATSGIHPTTSRLVGVAAVLYDAEGNTVPFTGNRPACSDVGRDVAGDVAAGGAGTADTAAVPADGTVELTGVVQQINPGEDPGPWHLHGYTEADLGQAPGFATVAPLLYTLLDGRTLICHGTAVTWGFIVQEFRRAQRAANRSGAQSGGRGRRRSTRRPRRINVPVPERIVDTLATARRQSVPVEDPRLRSIAGYYRDHEGLELPESALPALGAAASEARSDTGADELLLADARILMPLHLVQEDLADAGRGTIQSSVPADLTADRFGLQRSAVRVDATTAPRPFGNPGVPESTHPGSLVEGMEFVVSPDVATDPDVLISAGLREGLVYSEKLNRTSSLVVCNANHALRGKAMHAHRKNIPLFSDEEFLAALEDVAPGSTTLEDPDPRPATPRIPAPQRGGHGRGRNRKGGGKPRDMKKQGAKKQGGRVSGGQGGKSAGQASPKSTAESPEGGPSRDGAVKKNRKRSRNRGRRRGAAGSRGAGSTRSDNGQQNRQDRQDRKDRPAQGGATGPESDRSAPRRRRRSGADRQTKPDQQR</sequence>
<feature type="compositionally biased region" description="Basic residues" evidence="1">
    <location>
        <begin position="561"/>
        <end position="575"/>
    </location>
</feature>
<keyword evidence="3" id="KW-1185">Reference proteome</keyword>
<gene>
    <name evidence="2" type="ORF">Csp1_04280</name>
</gene>
<dbReference type="Gene3D" id="3.30.420.10">
    <property type="entry name" value="Ribonuclease H-like superfamily/Ribonuclease H"/>
    <property type="match status" value="1"/>
</dbReference>
<feature type="compositionally biased region" description="Low complexity" evidence="1">
    <location>
        <begin position="576"/>
        <end position="593"/>
    </location>
</feature>
<dbReference type="STRING" id="1737425.GCA_900049755_02200"/>
<feature type="region of interest" description="Disordered" evidence="1">
    <location>
        <begin position="1"/>
        <end position="91"/>
    </location>
</feature>
<organism evidence="2 3">
    <name type="scientific">Corynebacterium provencense</name>
    <dbReference type="NCBI Taxonomy" id="1737425"/>
    <lineage>
        <taxon>Bacteria</taxon>
        <taxon>Bacillati</taxon>
        <taxon>Actinomycetota</taxon>
        <taxon>Actinomycetes</taxon>
        <taxon>Mycobacteriales</taxon>
        <taxon>Corynebacteriaceae</taxon>
        <taxon>Corynebacterium</taxon>
    </lineage>
</organism>
<feature type="compositionally biased region" description="Basic and acidic residues" evidence="1">
    <location>
        <begin position="60"/>
        <end position="88"/>
    </location>
</feature>
<feature type="compositionally biased region" description="Basic and acidic residues" evidence="1">
    <location>
        <begin position="625"/>
        <end position="637"/>
    </location>
</feature>
<name>A0A2Z3YNC7_9CORY</name>
<dbReference type="OrthoDB" id="190275at2"/>
<feature type="compositionally biased region" description="Basic and acidic residues" evidence="1">
    <location>
        <begin position="594"/>
        <end position="604"/>
    </location>
</feature>
<evidence type="ECO:0000313" key="3">
    <source>
        <dbReference type="Proteomes" id="UP000247696"/>
    </source>
</evidence>
<protein>
    <recommendedName>
        <fullName evidence="4">DNA polymerase III subunit epsilon</fullName>
    </recommendedName>
</protein>
<dbReference type="AlphaFoldDB" id="A0A2Z3YNC7"/>
<dbReference type="KEGG" id="cpre:Csp1_04280"/>
<dbReference type="Proteomes" id="UP000247696">
    <property type="component" value="Chromosome"/>
</dbReference>
<feature type="compositionally biased region" description="Basic residues" evidence="1">
    <location>
        <begin position="27"/>
        <end position="40"/>
    </location>
</feature>
<evidence type="ECO:0000256" key="1">
    <source>
        <dbReference type="SAM" id="MobiDB-lite"/>
    </source>
</evidence>
<feature type="compositionally biased region" description="Gly residues" evidence="1">
    <location>
        <begin position="528"/>
        <end position="537"/>
    </location>
</feature>
<feature type="compositionally biased region" description="Basic residues" evidence="1">
    <location>
        <begin position="250"/>
        <end position="261"/>
    </location>
</feature>
<feature type="region of interest" description="Disordered" evidence="1">
    <location>
        <begin position="239"/>
        <end position="262"/>
    </location>
</feature>
<feature type="compositionally biased region" description="Basic residues" evidence="1">
    <location>
        <begin position="501"/>
        <end position="512"/>
    </location>
</feature>
<accession>A0A2Z3YNC7</accession>
<feature type="region of interest" description="Disordered" evidence="1">
    <location>
        <begin position="477"/>
        <end position="637"/>
    </location>
</feature>
<dbReference type="SUPFAM" id="SSF53098">
    <property type="entry name" value="Ribonuclease H-like"/>
    <property type="match status" value="1"/>
</dbReference>
<evidence type="ECO:0000313" key="2">
    <source>
        <dbReference type="EMBL" id="AWT25249.1"/>
    </source>
</evidence>
<dbReference type="EMBL" id="CP024988">
    <property type="protein sequence ID" value="AWT25249.1"/>
    <property type="molecule type" value="Genomic_DNA"/>
</dbReference>
<evidence type="ECO:0008006" key="4">
    <source>
        <dbReference type="Google" id="ProtNLM"/>
    </source>
</evidence>